<name>A0A0S2DFW3_LYSEN</name>
<sequence length="406" mass="44493">MDAAQPHDEAPPADAAAPAMRDLSPRAQRNWGRVALAWQTLGWVLLVLILLMVASQLSHGMAAAIVLVLVPAYLSAILVHESGHWIAARRCAMAVANVGIGPLELQPRRRGLRVRLRSRRGQQRDYGGWVLAYPDPRRDLRGDAIALAWGGCAANLAVAAVCAAVALLWQDAFGRTVALLLATMHGLVGALNLLPYPVGGHSPSDGLTLWRLRRNRYEDLPGASVKRFFGHLSMGLDPNDLPPELLRRMAAEDEPMPLLLDWLAFAIALDRNDEAAAGALRQRLRERVEACPQPLRESLADLLALCELHWAFHRALWHRGGAAAAELELLNPRARWLWPLPHLAPRVRGLAAALRGDAARARHWLERSRRYVENDPTPGLAAYEAGLRERVAALIDTPPTTGSQTA</sequence>
<dbReference type="OrthoDB" id="5954705at2"/>
<dbReference type="STRING" id="69.GLE_2133"/>
<dbReference type="EMBL" id="CP013140">
    <property type="protein sequence ID" value="ALN57483.1"/>
    <property type="molecule type" value="Genomic_DNA"/>
</dbReference>
<dbReference type="Proteomes" id="UP000061569">
    <property type="component" value="Chromosome"/>
</dbReference>
<gene>
    <name evidence="1" type="ORF">GLE_2133</name>
</gene>
<evidence type="ECO:0000313" key="2">
    <source>
        <dbReference type="Proteomes" id="UP000061569"/>
    </source>
</evidence>
<organism evidence="1 2">
    <name type="scientific">Lysobacter enzymogenes</name>
    <dbReference type="NCBI Taxonomy" id="69"/>
    <lineage>
        <taxon>Bacteria</taxon>
        <taxon>Pseudomonadati</taxon>
        <taxon>Pseudomonadota</taxon>
        <taxon>Gammaproteobacteria</taxon>
        <taxon>Lysobacterales</taxon>
        <taxon>Lysobacteraceae</taxon>
        <taxon>Lysobacter</taxon>
    </lineage>
</organism>
<proteinExistence type="predicted"/>
<dbReference type="KEGG" id="lez:GLE_2133"/>
<evidence type="ECO:0000313" key="1">
    <source>
        <dbReference type="EMBL" id="ALN57483.1"/>
    </source>
</evidence>
<protein>
    <submittedName>
        <fullName evidence="1">Uncharacterized protein</fullName>
    </submittedName>
</protein>
<dbReference type="PATRIC" id="fig|69.6.peg.2097"/>
<reference evidence="1 2" key="1">
    <citation type="submission" date="2015-11" db="EMBL/GenBank/DDBJ databases">
        <title>Genome sequences of Lysobacter enzymogenes strain C3 and Lysobacter antibioticus ATCC 29479.</title>
        <authorList>
            <person name="Kobayashi D.Y."/>
        </authorList>
    </citation>
    <scope>NUCLEOTIDE SEQUENCE [LARGE SCALE GENOMIC DNA]</scope>
    <source>
        <strain evidence="1 2">C3</strain>
    </source>
</reference>
<accession>A0A0S2DFW3</accession>
<dbReference type="AlphaFoldDB" id="A0A0S2DFW3"/>